<name>A0A7R8XBZ6_9CRUS</name>
<evidence type="ECO:0000259" key="10">
    <source>
        <dbReference type="PROSITE" id="PS50081"/>
    </source>
</evidence>
<dbReference type="Pfam" id="PF13202">
    <property type="entry name" value="EF-hand_5"/>
    <property type="match status" value="2"/>
</dbReference>
<feature type="compositionally biased region" description="Basic and acidic residues" evidence="8">
    <location>
        <begin position="792"/>
        <end position="802"/>
    </location>
</feature>
<dbReference type="InterPro" id="IPR046349">
    <property type="entry name" value="C1-like_sf"/>
</dbReference>
<sequence length="802" mass="88895">MPDFELHFATVRHASNRPHVVLALALAESSPLFGGRGRGGGGSTSSAGSDGMSNNGSTDGMFLAEGDPATGISLRAATLHSLVSKCIESFDLGGLRSPEQAALPQLVFQMHKWFASSDVLAKAFVSRYHNHAQKCRPGCPHTVSELPACNVYRHRMRICYALRFWIRSFPLQFATDHRLCCLLQEFGSSLQSAGAHELADLVDVSKIPSYDWMRMMSVRNPGGMKPSRKVSLVFNHLEPDELAEHLTFLDFKVIRRISFQEYRNYTVMGSMRESPRLERSIALFNGLSQWTQCMVLSRSTPQQRADVITKFVYVAKKLRELQNFNSLMAVVGGLSHSALARLSRTTACISPETQKQLGDLSDLLSSAANFSNYRKALQEAKGFHIPILGVHLKDLIQMHVALPDSVNGDPELINIRKVAQLSLVFQQLLSLQNASLPIDVNMDLVNTLRLSLDIAYTEDDIYELSLAREPRNSSSPQASPTRPPVFAEWVSGVCSRPDPGTIEKHVSAMVEAVFKTYDTDRDGYISQLEFQSVAGNFPFIDSFCVLDADQDGMISKSEMQSYFLRANFSHALRGSFRHQFQETTYFKPTFCSHCTGLLWGLVKQGYKCKDCGINAHKHCKDLAVLECRKRDPNSQDIFGMGAKPGRLKRRVGRAKLNSGSDGESPPSPVPKSHHNSCPQCHHRKTSSSNTLSVEESAQCPRVRKNSLSKLMTELFNEVRKPSLSNECRCTCNQGRPAAASTKPIPVIQVPERTDLNPGSHSYPGSSTGHPLVPHSCNHGNHSDSVDSLDSDPDPKHDQELEH</sequence>
<reference evidence="13" key="1">
    <citation type="submission" date="2020-11" db="EMBL/GenBank/DDBJ databases">
        <authorList>
            <person name="Tran Van P."/>
        </authorList>
    </citation>
    <scope>NUCLEOTIDE SEQUENCE</scope>
</reference>
<comment type="similarity">
    <text evidence="1">Belongs to the RASGRP family.</text>
</comment>
<dbReference type="InterPro" id="IPR002219">
    <property type="entry name" value="PKC_DAG/PE"/>
</dbReference>
<dbReference type="PROSITE" id="PS50009">
    <property type="entry name" value="RASGEF_CAT"/>
    <property type="match status" value="1"/>
</dbReference>
<dbReference type="PANTHER" id="PTHR23113:SF252">
    <property type="entry name" value="RAS GUANYL-RELEASING PROTEIN 3"/>
    <property type="match status" value="1"/>
</dbReference>
<dbReference type="InterPro" id="IPR036964">
    <property type="entry name" value="RASGEF_cat_dom_sf"/>
</dbReference>
<evidence type="ECO:0000313" key="14">
    <source>
        <dbReference type="Proteomes" id="UP000677054"/>
    </source>
</evidence>
<dbReference type="InterPro" id="IPR020454">
    <property type="entry name" value="DAG/PE-bd"/>
</dbReference>
<dbReference type="GO" id="GO:0005085">
    <property type="term" value="F:guanyl-nucleotide exchange factor activity"/>
    <property type="evidence" value="ECO:0007669"/>
    <property type="project" value="UniProtKB-KW"/>
</dbReference>
<dbReference type="Gene3D" id="3.30.60.20">
    <property type="match status" value="1"/>
</dbReference>
<dbReference type="InterPro" id="IPR000651">
    <property type="entry name" value="Ras-like_Gua-exchang_fac_N"/>
</dbReference>
<dbReference type="PANTHER" id="PTHR23113">
    <property type="entry name" value="GUANINE NUCLEOTIDE EXCHANGE FACTOR"/>
    <property type="match status" value="1"/>
</dbReference>
<dbReference type="CDD" id="cd00155">
    <property type="entry name" value="RasGEF"/>
    <property type="match status" value="1"/>
</dbReference>
<evidence type="ECO:0000256" key="7">
    <source>
        <dbReference type="PROSITE-ProRule" id="PRU00168"/>
    </source>
</evidence>
<dbReference type="InterPro" id="IPR011992">
    <property type="entry name" value="EF-hand-dom_pair"/>
</dbReference>
<dbReference type="PROSITE" id="PS00479">
    <property type="entry name" value="ZF_DAG_PE_1"/>
    <property type="match status" value="1"/>
</dbReference>
<dbReference type="SMART" id="SM00109">
    <property type="entry name" value="C1"/>
    <property type="match status" value="1"/>
</dbReference>
<keyword evidence="5" id="KW-0862">Zinc</keyword>
<feature type="compositionally biased region" description="Low complexity" evidence="8">
    <location>
        <begin position="44"/>
        <end position="53"/>
    </location>
</feature>
<feature type="domain" description="EF-hand" evidence="12">
    <location>
        <begin position="505"/>
        <end position="540"/>
    </location>
</feature>
<evidence type="ECO:0000313" key="13">
    <source>
        <dbReference type="EMBL" id="CAD7244460.1"/>
    </source>
</evidence>
<evidence type="ECO:0000256" key="8">
    <source>
        <dbReference type="SAM" id="MobiDB-lite"/>
    </source>
</evidence>
<feature type="domain" description="Ras-GEF" evidence="9">
    <location>
        <begin position="238"/>
        <end position="471"/>
    </location>
</feature>
<accession>A0A7R8XBZ6</accession>
<dbReference type="InterPro" id="IPR001895">
    <property type="entry name" value="RASGEF_cat_dom"/>
</dbReference>
<feature type="region of interest" description="Disordered" evidence="8">
    <location>
        <begin position="636"/>
        <end position="701"/>
    </location>
</feature>
<feature type="region of interest" description="Disordered" evidence="8">
    <location>
        <begin position="734"/>
        <end position="802"/>
    </location>
</feature>
<dbReference type="Gene3D" id="1.10.238.10">
    <property type="entry name" value="EF-hand"/>
    <property type="match status" value="1"/>
</dbReference>
<protein>
    <submittedName>
        <fullName evidence="13">Uncharacterized protein</fullName>
    </submittedName>
</protein>
<dbReference type="PRINTS" id="PR00008">
    <property type="entry name" value="DAGPEDOMAIN"/>
</dbReference>
<feature type="compositionally biased region" description="Polar residues" evidence="8">
    <location>
        <begin position="686"/>
        <end position="695"/>
    </location>
</feature>
<dbReference type="InterPro" id="IPR002048">
    <property type="entry name" value="EF_hand_dom"/>
</dbReference>
<dbReference type="PROSITE" id="PS50212">
    <property type="entry name" value="RASGEF_NTER"/>
    <property type="match status" value="1"/>
</dbReference>
<evidence type="ECO:0000259" key="11">
    <source>
        <dbReference type="PROSITE" id="PS50212"/>
    </source>
</evidence>
<keyword evidence="6" id="KW-0106">Calcium</keyword>
<dbReference type="GO" id="GO:0008270">
    <property type="term" value="F:zinc ion binding"/>
    <property type="evidence" value="ECO:0007669"/>
    <property type="project" value="UniProtKB-KW"/>
</dbReference>
<dbReference type="CDD" id="cd20808">
    <property type="entry name" value="C1_RASGRP"/>
    <property type="match status" value="1"/>
</dbReference>
<dbReference type="Gene3D" id="1.20.870.10">
    <property type="entry name" value="Son of sevenless (SoS) protein Chain: S domain 1"/>
    <property type="match status" value="1"/>
</dbReference>
<dbReference type="SMART" id="SM00054">
    <property type="entry name" value="EFh"/>
    <property type="match status" value="2"/>
</dbReference>
<dbReference type="PROSITE" id="PS00018">
    <property type="entry name" value="EF_HAND_1"/>
    <property type="match status" value="2"/>
</dbReference>
<organism evidence="13">
    <name type="scientific">Darwinula stevensoni</name>
    <dbReference type="NCBI Taxonomy" id="69355"/>
    <lineage>
        <taxon>Eukaryota</taxon>
        <taxon>Metazoa</taxon>
        <taxon>Ecdysozoa</taxon>
        <taxon>Arthropoda</taxon>
        <taxon>Crustacea</taxon>
        <taxon>Oligostraca</taxon>
        <taxon>Ostracoda</taxon>
        <taxon>Podocopa</taxon>
        <taxon>Podocopida</taxon>
        <taxon>Darwinulocopina</taxon>
        <taxon>Darwinuloidea</taxon>
        <taxon>Darwinulidae</taxon>
        <taxon>Darwinula</taxon>
    </lineage>
</organism>
<evidence type="ECO:0000256" key="3">
    <source>
        <dbReference type="ARBA" id="ARBA00022723"/>
    </source>
</evidence>
<evidence type="ECO:0000256" key="5">
    <source>
        <dbReference type="ARBA" id="ARBA00022833"/>
    </source>
</evidence>
<dbReference type="InterPro" id="IPR008937">
    <property type="entry name" value="Ras-like_GEF"/>
</dbReference>
<dbReference type="PROSITE" id="PS50222">
    <property type="entry name" value="EF_HAND_2"/>
    <property type="match status" value="1"/>
</dbReference>
<evidence type="ECO:0000259" key="12">
    <source>
        <dbReference type="PROSITE" id="PS50222"/>
    </source>
</evidence>
<feature type="region of interest" description="Disordered" evidence="8">
    <location>
        <begin position="35"/>
        <end position="60"/>
    </location>
</feature>
<evidence type="ECO:0000256" key="4">
    <source>
        <dbReference type="ARBA" id="ARBA00022771"/>
    </source>
</evidence>
<dbReference type="InterPro" id="IPR023578">
    <property type="entry name" value="Ras_GEF_dom_sf"/>
</dbReference>
<dbReference type="FunFam" id="1.10.840.10:FF:000003">
    <property type="entry name" value="Ras guanyl-releasing protein 3 isoform 1"/>
    <property type="match status" value="1"/>
</dbReference>
<evidence type="ECO:0000259" key="9">
    <source>
        <dbReference type="PROSITE" id="PS50009"/>
    </source>
</evidence>
<feature type="compositionally biased region" description="Polar residues" evidence="8">
    <location>
        <begin position="756"/>
        <end position="768"/>
    </location>
</feature>
<dbReference type="Gene3D" id="1.10.840.10">
    <property type="entry name" value="Ras guanine-nucleotide exchange factors catalytic domain"/>
    <property type="match status" value="1"/>
</dbReference>
<feature type="domain" description="Phorbol-ester/DAG-type" evidence="10">
    <location>
        <begin position="577"/>
        <end position="627"/>
    </location>
</feature>
<gene>
    <name evidence="13" type="ORF">DSTB1V02_LOCUS4356</name>
</gene>
<dbReference type="PROSITE" id="PS50081">
    <property type="entry name" value="ZF_DAG_PE_2"/>
    <property type="match status" value="1"/>
</dbReference>
<dbReference type="Pfam" id="PF00617">
    <property type="entry name" value="RasGEF"/>
    <property type="match status" value="1"/>
</dbReference>
<keyword evidence="3" id="KW-0479">Metal-binding</keyword>
<dbReference type="EMBL" id="LR900160">
    <property type="protein sequence ID" value="CAD7244460.1"/>
    <property type="molecule type" value="Genomic_DNA"/>
</dbReference>
<keyword evidence="4" id="KW-0863">Zinc-finger</keyword>
<keyword evidence="2 7" id="KW-0344">Guanine-nucleotide releasing factor</keyword>
<dbReference type="SMART" id="SM00147">
    <property type="entry name" value="RasGEF"/>
    <property type="match status" value="1"/>
</dbReference>
<dbReference type="SUPFAM" id="SSF57889">
    <property type="entry name" value="Cysteine-rich domain"/>
    <property type="match status" value="1"/>
</dbReference>
<evidence type="ECO:0000256" key="2">
    <source>
        <dbReference type="ARBA" id="ARBA00022658"/>
    </source>
</evidence>
<feature type="domain" description="N-terminal Ras-GEF" evidence="11">
    <location>
        <begin position="70"/>
        <end position="209"/>
    </location>
</feature>
<dbReference type="SUPFAM" id="SSF48366">
    <property type="entry name" value="Ras GEF"/>
    <property type="match status" value="1"/>
</dbReference>
<dbReference type="GO" id="GO:0005509">
    <property type="term" value="F:calcium ion binding"/>
    <property type="evidence" value="ECO:0007669"/>
    <property type="project" value="InterPro"/>
</dbReference>
<dbReference type="GO" id="GO:0007265">
    <property type="term" value="P:Ras protein signal transduction"/>
    <property type="evidence" value="ECO:0007669"/>
    <property type="project" value="TreeGrafter"/>
</dbReference>
<dbReference type="EMBL" id="CAJPEV010000643">
    <property type="protein sequence ID" value="CAG0887177.1"/>
    <property type="molecule type" value="Genomic_DNA"/>
</dbReference>
<keyword evidence="14" id="KW-1185">Reference proteome</keyword>
<dbReference type="CDD" id="cd00051">
    <property type="entry name" value="EFh"/>
    <property type="match status" value="1"/>
</dbReference>
<dbReference type="AlphaFoldDB" id="A0A7R8XBZ6"/>
<dbReference type="GO" id="GO:0005886">
    <property type="term" value="C:plasma membrane"/>
    <property type="evidence" value="ECO:0007669"/>
    <property type="project" value="TreeGrafter"/>
</dbReference>
<proteinExistence type="inferred from homology"/>
<dbReference type="Pfam" id="PF00130">
    <property type="entry name" value="C1_1"/>
    <property type="match status" value="1"/>
</dbReference>
<evidence type="ECO:0000256" key="6">
    <source>
        <dbReference type="ARBA" id="ARBA00022837"/>
    </source>
</evidence>
<evidence type="ECO:0000256" key="1">
    <source>
        <dbReference type="ARBA" id="ARBA00009566"/>
    </source>
</evidence>
<dbReference type="OrthoDB" id="74314at2759"/>
<dbReference type="SUPFAM" id="SSF47473">
    <property type="entry name" value="EF-hand"/>
    <property type="match status" value="1"/>
</dbReference>
<dbReference type="InterPro" id="IPR018247">
    <property type="entry name" value="EF_Hand_1_Ca_BS"/>
</dbReference>
<dbReference type="Proteomes" id="UP000677054">
    <property type="component" value="Unassembled WGS sequence"/>
</dbReference>